<dbReference type="PANTHER" id="PTHR46847:SF1">
    <property type="entry name" value="D-ALLOSE-BINDING PERIPLASMIC PROTEIN-RELATED"/>
    <property type="match status" value="1"/>
</dbReference>
<dbReference type="InterPro" id="IPR025997">
    <property type="entry name" value="SBP_2_dom"/>
</dbReference>
<dbReference type="PANTHER" id="PTHR46847">
    <property type="entry name" value="D-ALLOSE-BINDING PERIPLASMIC PROTEIN-RELATED"/>
    <property type="match status" value="1"/>
</dbReference>
<evidence type="ECO:0000313" key="6">
    <source>
        <dbReference type="Proteomes" id="UP000011728"/>
    </source>
</evidence>
<keyword evidence="6" id="KW-1185">Reference proteome</keyword>
<feature type="domain" description="Periplasmic binding protein" evidence="4">
    <location>
        <begin position="51"/>
        <end position="296"/>
    </location>
</feature>
<dbReference type="KEGG" id="csr:Cspa_c46630"/>
<comment type="similarity">
    <text evidence="2">Belongs to the bacterial solute-binding protein 2 family.</text>
</comment>
<dbReference type="GO" id="GO:0030313">
    <property type="term" value="C:cell envelope"/>
    <property type="evidence" value="ECO:0007669"/>
    <property type="project" value="UniProtKB-SubCell"/>
</dbReference>
<evidence type="ECO:0000256" key="1">
    <source>
        <dbReference type="ARBA" id="ARBA00004196"/>
    </source>
</evidence>
<keyword evidence="3" id="KW-0732">Signal</keyword>
<dbReference type="Gene3D" id="3.40.50.2300">
    <property type="match status" value="2"/>
</dbReference>
<accession>M1MUQ8</accession>
<evidence type="ECO:0000256" key="3">
    <source>
        <dbReference type="ARBA" id="ARBA00022729"/>
    </source>
</evidence>
<dbReference type="EMBL" id="CP004121">
    <property type="protein sequence ID" value="AGF58416.1"/>
    <property type="molecule type" value="Genomic_DNA"/>
</dbReference>
<dbReference type="Pfam" id="PF13407">
    <property type="entry name" value="Peripla_BP_4"/>
    <property type="match status" value="1"/>
</dbReference>
<name>M1MUQ8_9CLOT</name>
<comment type="subcellular location">
    <subcellularLocation>
        <location evidence="1">Cell envelope</location>
    </subcellularLocation>
</comment>
<organism evidence="5 6">
    <name type="scientific">Clostridium saccharoperbutylacetonicum N1-4(HMT)</name>
    <dbReference type="NCBI Taxonomy" id="931276"/>
    <lineage>
        <taxon>Bacteria</taxon>
        <taxon>Bacillati</taxon>
        <taxon>Bacillota</taxon>
        <taxon>Clostridia</taxon>
        <taxon>Eubacteriales</taxon>
        <taxon>Clostridiaceae</taxon>
        <taxon>Clostridium</taxon>
    </lineage>
</organism>
<dbReference type="SUPFAM" id="SSF53822">
    <property type="entry name" value="Periplasmic binding protein-like I"/>
    <property type="match status" value="1"/>
</dbReference>
<dbReference type="STRING" id="36745.CLSAP_44330"/>
<dbReference type="RefSeq" id="WP_015394727.1">
    <property type="nucleotide sequence ID" value="NC_020291.1"/>
</dbReference>
<evidence type="ECO:0000259" key="4">
    <source>
        <dbReference type="Pfam" id="PF13407"/>
    </source>
</evidence>
<proteinExistence type="inferred from homology"/>
<evidence type="ECO:0000313" key="5">
    <source>
        <dbReference type="EMBL" id="AGF58416.1"/>
    </source>
</evidence>
<protein>
    <submittedName>
        <fullName evidence="5">Monosaccharide ABC transporter substrate-binding protein, CUT2 family</fullName>
    </submittedName>
</protein>
<dbReference type="AlphaFoldDB" id="M1MUQ8"/>
<dbReference type="InterPro" id="IPR028082">
    <property type="entry name" value="Peripla_BP_I"/>
</dbReference>
<evidence type="ECO:0000256" key="2">
    <source>
        <dbReference type="ARBA" id="ARBA00007639"/>
    </source>
</evidence>
<reference evidence="5 6" key="1">
    <citation type="submission" date="2013-02" db="EMBL/GenBank/DDBJ databases">
        <title>Genome sequence of Clostridium saccharoperbutylacetonicum N1-4(HMT).</title>
        <authorList>
            <person name="Poehlein A."/>
            <person name="Daniel R."/>
        </authorList>
    </citation>
    <scope>NUCLEOTIDE SEQUENCE [LARGE SCALE GENOMIC DNA]</scope>
    <source>
        <strain evidence="6">N1-4(HMT)</strain>
    </source>
</reference>
<dbReference type="HOGENOM" id="CLU_037628_3_6_9"/>
<gene>
    <name evidence="5" type="ORF">Cspa_c46630</name>
</gene>
<dbReference type="PATRIC" id="fig|931276.5.peg.4700"/>
<sequence>MRKKKKRIFIFLFLLLITSFVLLMNDTILHEKEKRMYNISVITRGKNSESSMIIRQGIEQAASEMDVNIRFITLAEDNSTIEQKELIEKEIRNKADAIVIAPTDYEKMSEPIENAMRKIPVVMIESTIKSEQKLSSISCNNYALGENLAEEVVKNGNVNNNIVIVKNNLECSSIKERYDGFMSVLSNTKNNYIFWEFNDSNPSTYREETKKILEDSNINVIVAFDSEELEWIAQTKKDFGNIDKKIADVQVYGVGSTNKIISFLEDKIINATAIQNEFNVGYLGIKTAVDKLNKKKENENSISSTVINKDNMYSETNQRLLFPFIK</sequence>
<dbReference type="Proteomes" id="UP000011728">
    <property type="component" value="Chromosome"/>
</dbReference>
<dbReference type="eggNOG" id="COG1879">
    <property type="taxonomic scope" value="Bacteria"/>
</dbReference>
<dbReference type="GO" id="GO:0030246">
    <property type="term" value="F:carbohydrate binding"/>
    <property type="evidence" value="ECO:0007669"/>
    <property type="project" value="UniProtKB-ARBA"/>
</dbReference>